<comment type="caution">
    <text evidence="3">The sequence shown here is derived from an EMBL/GenBank/DDBJ whole genome shotgun (WGS) entry which is preliminary data.</text>
</comment>
<protein>
    <submittedName>
        <fullName evidence="3">Plant calmodulin-binding protein-related, putative isoform 1</fullName>
    </submittedName>
</protein>
<evidence type="ECO:0000313" key="3">
    <source>
        <dbReference type="EMBL" id="GFD42718.1"/>
    </source>
</evidence>
<dbReference type="GO" id="GO:0005516">
    <property type="term" value="F:calmodulin binding"/>
    <property type="evidence" value="ECO:0007669"/>
    <property type="project" value="InterPro"/>
</dbReference>
<feature type="non-terminal residue" evidence="3">
    <location>
        <position position="1"/>
    </location>
</feature>
<feature type="region of interest" description="Disordered" evidence="1">
    <location>
        <begin position="36"/>
        <end position="55"/>
    </location>
</feature>
<gene>
    <name evidence="3" type="ORF">Tci_914687</name>
</gene>
<proteinExistence type="predicted"/>
<dbReference type="InterPro" id="IPR012417">
    <property type="entry name" value="CaM-bd_dom_pln"/>
</dbReference>
<feature type="region of interest" description="Disordered" evidence="1">
    <location>
        <begin position="1"/>
        <end position="25"/>
    </location>
</feature>
<sequence>SKSDEEQKHVTYIKTASSSKKDDLTELQDSSINLRGFTRGKKSNQEMDDDSKEFNPCSNFLLEVPDPDAETVDLKHQTMDERKNAEEWMVDFALQQAVTTLHQHERKEFGAANS</sequence>
<dbReference type="PANTHER" id="PTHR33923">
    <property type="entry name" value="CALMODULIN-BINDING PROTEIN-RELATED"/>
    <property type="match status" value="1"/>
</dbReference>
<dbReference type="SMART" id="SM01054">
    <property type="entry name" value="CaM_binding"/>
    <property type="match status" value="1"/>
</dbReference>
<reference evidence="3" key="1">
    <citation type="journal article" date="2019" name="Sci. Rep.">
        <title>Draft genome of Tanacetum cinerariifolium, the natural source of mosquito coil.</title>
        <authorList>
            <person name="Yamashiro T."/>
            <person name="Shiraishi A."/>
            <person name="Satake H."/>
            <person name="Nakayama K."/>
        </authorList>
    </citation>
    <scope>NUCLEOTIDE SEQUENCE</scope>
</reference>
<dbReference type="InterPro" id="IPR044681">
    <property type="entry name" value="PICBP-like"/>
</dbReference>
<dbReference type="PANTHER" id="PTHR33923:SF2">
    <property type="entry name" value="CALMODULIN-BINDING PROTEIN-RELATED"/>
    <property type="match status" value="1"/>
</dbReference>
<feature type="domain" description="Calmodulin-binding" evidence="2">
    <location>
        <begin position="10"/>
        <end position="114"/>
    </location>
</feature>
<evidence type="ECO:0000259" key="2">
    <source>
        <dbReference type="SMART" id="SM01054"/>
    </source>
</evidence>
<dbReference type="EMBL" id="BKCJ011580789">
    <property type="protein sequence ID" value="GFD42718.1"/>
    <property type="molecule type" value="Genomic_DNA"/>
</dbReference>
<name>A0A699WAI0_TANCI</name>
<evidence type="ECO:0000256" key="1">
    <source>
        <dbReference type="SAM" id="MobiDB-lite"/>
    </source>
</evidence>
<accession>A0A699WAI0</accession>
<dbReference type="Pfam" id="PF07839">
    <property type="entry name" value="CaM_binding"/>
    <property type="match status" value="1"/>
</dbReference>
<dbReference type="AlphaFoldDB" id="A0A699WAI0"/>
<organism evidence="3">
    <name type="scientific">Tanacetum cinerariifolium</name>
    <name type="common">Dalmatian daisy</name>
    <name type="synonym">Chrysanthemum cinerariifolium</name>
    <dbReference type="NCBI Taxonomy" id="118510"/>
    <lineage>
        <taxon>Eukaryota</taxon>
        <taxon>Viridiplantae</taxon>
        <taxon>Streptophyta</taxon>
        <taxon>Embryophyta</taxon>
        <taxon>Tracheophyta</taxon>
        <taxon>Spermatophyta</taxon>
        <taxon>Magnoliopsida</taxon>
        <taxon>eudicotyledons</taxon>
        <taxon>Gunneridae</taxon>
        <taxon>Pentapetalae</taxon>
        <taxon>asterids</taxon>
        <taxon>campanulids</taxon>
        <taxon>Asterales</taxon>
        <taxon>Asteraceae</taxon>
        <taxon>Asteroideae</taxon>
        <taxon>Anthemideae</taxon>
        <taxon>Anthemidinae</taxon>
        <taxon>Tanacetum</taxon>
    </lineage>
</organism>